<reference evidence="3 4" key="1">
    <citation type="journal article" date="2016" name="Sci. Rep.">
        <title>Draft genome sequencing and secretome analysis of fungal phytopathogen Ascochyta rabiei provides insight into the necrotrophic effector repertoire.</title>
        <authorList>
            <person name="Verma S."/>
            <person name="Gazara R.K."/>
            <person name="Nizam S."/>
            <person name="Parween S."/>
            <person name="Chattopadhyay D."/>
            <person name="Verma P.K."/>
        </authorList>
    </citation>
    <scope>NUCLEOTIDE SEQUENCE [LARGE SCALE GENOMIC DNA]</scope>
    <source>
        <strain evidence="3 4">ArDII</strain>
    </source>
</reference>
<dbReference type="AlphaFoldDB" id="A0A163BM44"/>
<dbReference type="CDD" id="cd00180">
    <property type="entry name" value="PKc"/>
    <property type="match status" value="1"/>
</dbReference>
<feature type="region of interest" description="Disordered" evidence="1">
    <location>
        <begin position="92"/>
        <end position="111"/>
    </location>
</feature>
<proteinExistence type="predicted"/>
<evidence type="ECO:0000313" key="4">
    <source>
        <dbReference type="Proteomes" id="UP000076837"/>
    </source>
</evidence>
<accession>A0A163BM44</accession>
<protein>
    <submittedName>
        <fullName evidence="3">ATP binding</fullName>
    </submittedName>
</protein>
<feature type="region of interest" description="Disordered" evidence="1">
    <location>
        <begin position="1"/>
        <end position="81"/>
    </location>
</feature>
<keyword evidence="4" id="KW-1185">Reference proteome</keyword>
<name>A0A163BM44_DIDRA</name>
<dbReference type="GO" id="GO:0005737">
    <property type="term" value="C:cytoplasm"/>
    <property type="evidence" value="ECO:0007669"/>
    <property type="project" value="TreeGrafter"/>
</dbReference>
<dbReference type="PROSITE" id="PS50011">
    <property type="entry name" value="PROTEIN_KINASE_DOM"/>
    <property type="match status" value="1"/>
</dbReference>
<feature type="compositionally biased region" description="Basic and acidic residues" evidence="1">
    <location>
        <begin position="55"/>
        <end position="65"/>
    </location>
</feature>
<feature type="compositionally biased region" description="Basic and acidic residues" evidence="1">
    <location>
        <begin position="99"/>
        <end position="108"/>
    </location>
</feature>
<dbReference type="SMART" id="SM00220">
    <property type="entry name" value="S_TKc"/>
    <property type="match status" value="1"/>
</dbReference>
<sequence length="631" mass="70525">MPRGPQPSANRDTEARRDAGVVENQAARAQGRDVGTLERGRRFFSRLLHSNDTPDENHRGNEQTRHSSSVGSTPRSDIPLVQGRGVVPGLSRPLTVKRFPSEPGDRLLESPLGPETQRLVEEIQTPLDNALAEARRANKVLFGNEKADYEYDYKGRSIEDDSQRQAEDIHNQMSSYDDDQDSNLLSNVQSYPADAQMLRSEKLRSSASFDHQYEQKLIGVRDLCIKPSILEATTKISLDLPRFALTPTTDMVIDEDKEGQQALESTAGSAIGPSALSVEPHATNSSTTTSRHESRPACSIDSNPETYGWGYEHLVLGSTDEEMLQVINHLGKVSLGFVEEVRCRNSQVPTFVRKRVMFPPSNRQAFSHLMVVQEEAKILRSLIHPHIVTLLESYEDNLKSSRRRSYCLLMSPVGENDLEAFLAVTGDCDVTSDELIQWRSRIRNWMCCLASALRYMHASGIRHQDSKPSNIIQKGNQVFFTDFSSSATFRTGHITSTENPARSTCRYGAPEATSDRGKHGRSTDIFALGCMFPDILSVAEGRTVHDFQYLHRHDDKLAVPDTGRARQALSYSEKVPQINEWFNDSPIFKACISPMLHAERGRRPATAEVLQSLVLNNSGDRNCICLRDGLV</sequence>
<organism evidence="3 4">
    <name type="scientific">Didymella rabiei</name>
    <name type="common">Chickpea ascochyta blight fungus</name>
    <name type="synonym">Mycosphaerella rabiei</name>
    <dbReference type="NCBI Taxonomy" id="5454"/>
    <lineage>
        <taxon>Eukaryota</taxon>
        <taxon>Fungi</taxon>
        <taxon>Dikarya</taxon>
        <taxon>Ascomycota</taxon>
        <taxon>Pezizomycotina</taxon>
        <taxon>Dothideomycetes</taxon>
        <taxon>Pleosporomycetidae</taxon>
        <taxon>Pleosporales</taxon>
        <taxon>Pleosporineae</taxon>
        <taxon>Didymellaceae</taxon>
        <taxon>Ascochyta</taxon>
    </lineage>
</organism>
<dbReference type="InterPro" id="IPR000719">
    <property type="entry name" value="Prot_kinase_dom"/>
</dbReference>
<dbReference type="Gene3D" id="1.10.510.10">
    <property type="entry name" value="Transferase(Phosphotransferase) domain 1"/>
    <property type="match status" value="1"/>
</dbReference>
<evidence type="ECO:0000256" key="1">
    <source>
        <dbReference type="SAM" id="MobiDB-lite"/>
    </source>
</evidence>
<dbReference type="PANTHER" id="PTHR24361">
    <property type="entry name" value="MITOGEN-ACTIVATED KINASE KINASE KINASE"/>
    <property type="match status" value="1"/>
</dbReference>
<dbReference type="PANTHER" id="PTHR24361:SF613">
    <property type="entry name" value="NUCLEAR RECEPTOR-BINDING PROTEIN-RELATED"/>
    <property type="match status" value="1"/>
</dbReference>
<feature type="region of interest" description="Disordered" evidence="1">
    <location>
        <begin position="259"/>
        <end position="299"/>
    </location>
</feature>
<dbReference type="EMBL" id="JYNV01000237">
    <property type="protein sequence ID" value="KZM21846.1"/>
    <property type="molecule type" value="Genomic_DNA"/>
</dbReference>
<feature type="compositionally biased region" description="Polar residues" evidence="1">
    <location>
        <begin position="66"/>
        <end position="75"/>
    </location>
</feature>
<comment type="caution">
    <text evidence="3">The sequence shown here is derived from an EMBL/GenBank/DDBJ whole genome shotgun (WGS) entry which is preliminary data.</text>
</comment>
<evidence type="ECO:0000313" key="3">
    <source>
        <dbReference type="EMBL" id="KZM21846.1"/>
    </source>
</evidence>
<dbReference type="GO" id="GO:0005524">
    <property type="term" value="F:ATP binding"/>
    <property type="evidence" value="ECO:0007669"/>
    <property type="project" value="InterPro"/>
</dbReference>
<dbReference type="InterPro" id="IPR011009">
    <property type="entry name" value="Kinase-like_dom_sf"/>
</dbReference>
<dbReference type="Gene3D" id="3.30.200.20">
    <property type="entry name" value="Phosphorylase Kinase, domain 1"/>
    <property type="match status" value="1"/>
</dbReference>
<dbReference type="Proteomes" id="UP000076837">
    <property type="component" value="Unassembled WGS sequence"/>
</dbReference>
<dbReference type="STRING" id="5454.A0A163BM44"/>
<dbReference type="GO" id="GO:0004674">
    <property type="term" value="F:protein serine/threonine kinase activity"/>
    <property type="evidence" value="ECO:0007669"/>
    <property type="project" value="TreeGrafter"/>
</dbReference>
<evidence type="ECO:0000259" key="2">
    <source>
        <dbReference type="PROSITE" id="PS50011"/>
    </source>
</evidence>
<dbReference type="SUPFAM" id="SSF56112">
    <property type="entry name" value="Protein kinase-like (PK-like)"/>
    <property type="match status" value="1"/>
</dbReference>
<dbReference type="InterPro" id="IPR053235">
    <property type="entry name" value="Ser_Thr_kinase"/>
</dbReference>
<gene>
    <name evidence="3" type="ORF">ST47_g7019</name>
</gene>
<feature type="domain" description="Protein kinase" evidence="2">
    <location>
        <begin position="324"/>
        <end position="615"/>
    </location>
</feature>
<dbReference type="Pfam" id="PF00069">
    <property type="entry name" value="Pkinase"/>
    <property type="match status" value="1"/>
</dbReference>
<feature type="compositionally biased region" description="Basic and acidic residues" evidence="1">
    <location>
        <begin position="11"/>
        <end position="20"/>
    </location>
</feature>